<evidence type="ECO:0000313" key="1">
    <source>
        <dbReference type="EMBL" id="KAI8424492.1"/>
    </source>
</evidence>
<organism evidence="1 2">
    <name type="scientific">Choristoneura fumiferana</name>
    <name type="common">Spruce budworm moth</name>
    <name type="synonym">Archips fumiferana</name>
    <dbReference type="NCBI Taxonomy" id="7141"/>
    <lineage>
        <taxon>Eukaryota</taxon>
        <taxon>Metazoa</taxon>
        <taxon>Ecdysozoa</taxon>
        <taxon>Arthropoda</taxon>
        <taxon>Hexapoda</taxon>
        <taxon>Insecta</taxon>
        <taxon>Pterygota</taxon>
        <taxon>Neoptera</taxon>
        <taxon>Endopterygota</taxon>
        <taxon>Lepidoptera</taxon>
        <taxon>Glossata</taxon>
        <taxon>Ditrysia</taxon>
        <taxon>Tortricoidea</taxon>
        <taxon>Tortricidae</taxon>
        <taxon>Tortricinae</taxon>
        <taxon>Choristoneura</taxon>
    </lineage>
</organism>
<dbReference type="EMBL" id="CM046104">
    <property type="protein sequence ID" value="KAI8424492.1"/>
    <property type="molecule type" value="Genomic_DNA"/>
</dbReference>
<comment type="caution">
    <text evidence="1">The sequence shown here is derived from an EMBL/GenBank/DDBJ whole genome shotgun (WGS) entry which is preliminary data.</text>
</comment>
<protein>
    <submittedName>
        <fullName evidence="1">Uncharacterized protein</fullName>
    </submittedName>
</protein>
<name>A0ACC0JK59_CHOFU</name>
<sequence>MNDPKSYQKVNNMPRKDVNEILQQSPIKWKEKNARIMDIGCGDGSVTMEIWQKFMPKNFLELVGCDINENNIIFAQEHYGSENVKFIWLDIQGGVPDELKGRVAFTNVYDMLAEGGNCLIIFLGRNTVYEIYDRLSRQLKWNEDLTHVRTKFLSPYFDSKDPESELRNTMERIGFKDINVRAPLKTFIFDGGVNEFRDLMKCLNPFDSLKAKWEEFMDDYEKLNPDAGTIEYRLIIAYGSK</sequence>
<dbReference type="Proteomes" id="UP001064048">
    <property type="component" value="Chromosome 4"/>
</dbReference>
<keyword evidence="2" id="KW-1185">Reference proteome</keyword>
<accession>A0ACC0JK59</accession>
<evidence type="ECO:0000313" key="2">
    <source>
        <dbReference type="Proteomes" id="UP001064048"/>
    </source>
</evidence>
<proteinExistence type="predicted"/>
<gene>
    <name evidence="1" type="ORF">MSG28_002962</name>
</gene>
<reference evidence="1 2" key="1">
    <citation type="journal article" date="2022" name="Genome Biol. Evol.">
        <title>The Spruce Budworm Genome: Reconstructing the Evolutionary History of Antifreeze Proteins.</title>
        <authorList>
            <person name="Beliveau C."/>
            <person name="Gagne P."/>
            <person name="Picq S."/>
            <person name="Vernygora O."/>
            <person name="Keeling C.I."/>
            <person name="Pinkney K."/>
            <person name="Doucet D."/>
            <person name="Wen F."/>
            <person name="Johnston J.S."/>
            <person name="Maaroufi H."/>
            <person name="Boyle B."/>
            <person name="Laroche J."/>
            <person name="Dewar K."/>
            <person name="Juretic N."/>
            <person name="Blackburn G."/>
            <person name="Nisole A."/>
            <person name="Brunet B."/>
            <person name="Brandao M."/>
            <person name="Lumley L."/>
            <person name="Duan J."/>
            <person name="Quan G."/>
            <person name="Lucarotti C.J."/>
            <person name="Roe A.D."/>
            <person name="Sperling F.A.H."/>
            <person name="Levesque R.C."/>
            <person name="Cusson M."/>
        </authorList>
    </citation>
    <scope>NUCLEOTIDE SEQUENCE [LARGE SCALE GENOMIC DNA]</scope>
    <source>
        <strain evidence="1">Glfc:IPQL:Cfum</strain>
    </source>
</reference>